<evidence type="ECO:0000313" key="3">
    <source>
        <dbReference type="Proteomes" id="UP001597544"/>
    </source>
</evidence>
<evidence type="ECO:0000259" key="1">
    <source>
        <dbReference type="Pfam" id="PF12728"/>
    </source>
</evidence>
<dbReference type="InterPro" id="IPR009061">
    <property type="entry name" value="DNA-bd_dom_put_sf"/>
</dbReference>
<reference evidence="3" key="1">
    <citation type="journal article" date="2019" name="Int. J. Syst. Evol. Microbiol.">
        <title>The Global Catalogue of Microorganisms (GCM) 10K type strain sequencing project: providing services to taxonomists for standard genome sequencing and annotation.</title>
        <authorList>
            <consortium name="The Broad Institute Genomics Platform"/>
            <consortium name="The Broad Institute Genome Sequencing Center for Infectious Disease"/>
            <person name="Wu L."/>
            <person name="Ma J."/>
        </authorList>
    </citation>
    <scope>NUCLEOTIDE SEQUENCE [LARGE SCALE GENOMIC DNA]</scope>
    <source>
        <strain evidence="3">KCTC 42498</strain>
    </source>
</reference>
<dbReference type="InterPro" id="IPR041657">
    <property type="entry name" value="HTH_17"/>
</dbReference>
<feature type="domain" description="Helix-turn-helix" evidence="1">
    <location>
        <begin position="46"/>
        <end position="92"/>
    </location>
</feature>
<comment type="caution">
    <text evidence="2">The sequence shown here is derived from an EMBL/GenBank/DDBJ whole genome shotgun (WGS) entry which is preliminary data.</text>
</comment>
<sequence>MENQFLFQMKAEEAIEAIARRVVELLSVSRQEQKPTLENGKEDPINTDEACALLRITSVTLLNWRKRGMIPYHRKGGRIYFYRSEILESLEKPWGRPGRRRGC</sequence>
<name>A0ABW5IKN3_9BACT</name>
<evidence type="ECO:0000313" key="2">
    <source>
        <dbReference type="EMBL" id="MFD2514222.1"/>
    </source>
</evidence>
<dbReference type="RefSeq" id="WP_377506371.1">
    <property type="nucleotide sequence ID" value="NZ_JBHULU010000013.1"/>
</dbReference>
<keyword evidence="3" id="KW-1185">Reference proteome</keyword>
<dbReference type="EMBL" id="JBHULU010000013">
    <property type="protein sequence ID" value="MFD2514222.1"/>
    <property type="molecule type" value="Genomic_DNA"/>
</dbReference>
<gene>
    <name evidence="2" type="ORF">ACFSRY_10115</name>
</gene>
<organism evidence="2 3">
    <name type="scientific">Pontibacter locisalis</name>
    <dbReference type="NCBI Taxonomy" id="1719035"/>
    <lineage>
        <taxon>Bacteria</taxon>
        <taxon>Pseudomonadati</taxon>
        <taxon>Bacteroidota</taxon>
        <taxon>Cytophagia</taxon>
        <taxon>Cytophagales</taxon>
        <taxon>Hymenobacteraceae</taxon>
        <taxon>Pontibacter</taxon>
    </lineage>
</organism>
<dbReference type="Pfam" id="PF12728">
    <property type="entry name" value="HTH_17"/>
    <property type="match status" value="1"/>
</dbReference>
<proteinExistence type="predicted"/>
<accession>A0ABW5IKN3</accession>
<dbReference type="SUPFAM" id="SSF46955">
    <property type="entry name" value="Putative DNA-binding domain"/>
    <property type="match status" value="1"/>
</dbReference>
<dbReference type="Proteomes" id="UP001597544">
    <property type="component" value="Unassembled WGS sequence"/>
</dbReference>
<protein>
    <submittedName>
        <fullName evidence="2">Helix-turn-helix domain-containing protein</fullName>
    </submittedName>
</protein>